<dbReference type="EMBL" id="CAGS01000071">
    <property type="protein sequence ID" value="CCF82868.1"/>
    <property type="molecule type" value="Genomic_DNA"/>
</dbReference>
<sequence>MLSYTLSSVRIHTIRSLRAMIFRMVKESAMHRPQPVEIARLLRPPLIERSYAGLRRPDKIRPFRLSCRGTRDDRHPFTQGSIS</sequence>
<dbReference type="AlphaFoldDB" id="I4EDV6"/>
<name>I4EDV6_9BACT</name>
<accession>I4EDV6</accession>
<evidence type="ECO:0000313" key="2">
    <source>
        <dbReference type="Proteomes" id="UP000004221"/>
    </source>
</evidence>
<comment type="caution">
    <text evidence="1">The sequence shown here is derived from an EMBL/GenBank/DDBJ whole genome shotgun (WGS) entry which is preliminary data.</text>
</comment>
<proteinExistence type="predicted"/>
<reference evidence="1 2" key="1">
    <citation type="journal article" date="2012" name="ISME J.">
        <title>Nitrification expanded: discovery, physiology and genomics of a nitrite-oxidizing bacterium from the phylum Chloroflexi.</title>
        <authorList>
            <person name="Sorokin D.Y."/>
            <person name="Lucker S."/>
            <person name="Vejmelkova D."/>
            <person name="Kostrikina N.A."/>
            <person name="Kleerebezem R."/>
            <person name="Rijpstra W.I."/>
            <person name="Damste J.S."/>
            <person name="Le Paslier D."/>
            <person name="Muyzer G."/>
            <person name="Wagner M."/>
            <person name="van Loosdrecht M.C."/>
            <person name="Daims H."/>
        </authorList>
    </citation>
    <scope>NUCLEOTIDE SEQUENCE [LARGE SCALE GENOMIC DNA]</scope>
    <source>
        <strain evidence="2">none</strain>
    </source>
</reference>
<gene>
    <name evidence="1" type="ORF">NITHO_1620002</name>
</gene>
<protein>
    <submittedName>
        <fullName evidence="1">Uncharacterized protein</fullName>
    </submittedName>
</protein>
<keyword evidence="2" id="KW-1185">Reference proteome</keyword>
<organism evidence="1 2">
    <name type="scientific">Nitrolancea hollandica Lb</name>
    <dbReference type="NCBI Taxonomy" id="1129897"/>
    <lineage>
        <taxon>Bacteria</taxon>
        <taxon>Pseudomonadati</taxon>
        <taxon>Thermomicrobiota</taxon>
        <taxon>Thermomicrobia</taxon>
        <taxon>Sphaerobacterales</taxon>
        <taxon>Sphaerobacterineae</taxon>
        <taxon>Sphaerobacteraceae</taxon>
        <taxon>Nitrolancea</taxon>
    </lineage>
</organism>
<evidence type="ECO:0000313" key="1">
    <source>
        <dbReference type="EMBL" id="CCF82868.1"/>
    </source>
</evidence>
<dbReference type="Proteomes" id="UP000004221">
    <property type="component" value="Unassembled WGS sequence"/>
</dbReference>